<accession>A0A395LHW5</accession>
<comment type="caution">
    <text evidence="2">The sequence shown here is derived from an EMBL/GenBank/DDBJ whole genome shotgun (WGS) entry which is preliminary data.</text>
</comment>
<gene>
    <name evidence="2" type="ORF">DL238_00580</name>
</gene>
<evidence type="ECO:0000313" key="2">
    <source>
        <dbReference type="EMBL" id="RDS76255.1"/>
    </source>
</evidence>
<reference evidence="2 3" key="1">
    <citation type="submission" date="2018-07" db="EMBL/GenBank/DDBJ databases">
        <title>Erythrobacter nanhaiensis sp. nov., a novel member of the genus Erythrobacter isolated from the South China Sea.</title>
        <authorList>
            <person name="Chen X."/>
            <person name="Liu J."/>
        </authorList>
    </citation>
    <scope>NUCLEOTIDE SEQUENCE [LARGE SCALE GENOMIC DNA]</scope>
    <source>
        <strain evidence="2 3">S-5</strain>
    </source>
</reference>
<proteinExistence type="predicted"/>
<keyword evidence="3" id="KW-1185">Reference proteome</keyword>
<organism evidence="2 3">
    <name type="scientific">Alteriqipengyuania lutimaris</name>
    <dbReference type="NCBI Taxonomy" id="1538146"/>
    <lineage>
        <taxon>Bacteria</taxon>
        <taxon>Pseudomonadati</taxon>
        <taxon>Pseudomonadota</taxon>
        <taxon>Alphaproteobacteria</taxon>
        <taxon>Sphingomonadales</taxon>
        <taxon>Erythrobacteraceae</taxon>
        <taxon>Alteriqipengyuania</taxon>
    </lineage>
</organism>
<evidence type="ECO:0000256" key="1">
    <source>
        <dbReference type="SAM" id="MobiDB-lite"/>
    </source>
</evidence>
<dbReference type="AlphaFoldDB" id="A0A395LHW5"/>
<protein>
    <submittedName>
        <fullName evidence="2">Uncharacterized protein</fullName>
    </submittedName>
</protein>
<dbReference type="Proteomes" id="UP000254101">
    <property type="component" value="Unassembled WGS sequence"/>
</dbReference>
<evidence type="ECO:0000313" key="3">
    <source>
        <dbReference type="Proteomes" id="UP000254101"/>
    </source>
</evidence>
<sequence>MVRCGESAGTRKRADTAERPCSSMNARAPVSLSQILLVDRRETCRDIGRDRVPLSAAFVALTA</sequence>
<feature type="region of interest" description="Disordered" evidence="1">
    <location>
        <begin position="1"/>
        <end position="23"/>
    </location>
</feature>
<dbReference type="EMBL" id="QRBB01000001">
    <property type="protein sequence ID" value="RDS76255.1"/>
    <property type="molecule type" value="Genomic_DNA"/>
</dbReference>
<name>A0A395LHW5_9SPHN</name>